<dbReference type="Proteomes" id="UP000664521">
    <property type="component" value="Unassembled WGS sequence"/>
</dbReference>
<protein>
    <submittedName>
        <fullName evidence="3">Uncharacterized protein</fullName>
    </submittedName>
</protein>
<dbReference type="PANTHER" id="PTHR41807:SF1">
    <property type="entry name" value="GLUTATHIONE TRANSFERASE 3"/>
    <property type="match status" value="1"/>
</dbReference>
<feature type="transmembrane region" description="Helical" evidence="2">
    <location>
        <begin position="327"/>
        <end position="347"/>
    </location>
</feature>
<keyword evidence="2" id="KW-1133">Transmembrane helix</keyword>
<comment type="caution">
    <text evidence="3">The sequence shown here is derived from an EMBL/GenBank/DDBJ whole genome shotgun (WGS) entry which is preliminary data.</text>
</comment>
<dbReference type="OrthoDB" id="4034134at2759"/>
<dbReference type="GO" id="GO:0016020">
    <property type="term" value="C:membrane"/>
    <property type="evidence" value="ECO:0007669"/>
    <property type="project" value="TreeGrafter"/>
</dbReference>
<reference evidence="3" key="1">
    <citation type="submission" date="2021-03" db="EMBL/GenBank/DDBJ databases">
        <authorList>
            <person name="Tagirdzhanova G."/>
        </authorList>
    </citation>
    <scope>NUCLEOTIDE SEQUENCE</scope>
</reference>
<proteinExistence type="predicted"/>
<feature type="compositionally biased region" description="Low complexity" evidence="1">
    <location>
        <begin position="130"/>
        <end position="142"/>
    </location>
</feature>
<keyword evidence="4" id="KW-1185">Reference proteome</keyword>
<keyword evidence="2" id="KW-0812">Transmembrane</keyword>
<feature type="region of interest" description="Disordered" evidence="1">
    <location>
        <begin position="96"/>
        <end position="147"/>
    </location>
</feature>
<evidence type="ECO:0000313" key="4">
    <source>
        <dbReference type="Proteomes" id="UP000664521"/>
    </source>
</evidence>
<evidence type="ECO:0000256" key="1">
    <source>
        <dbReference type="SAM" id="MobiDB-lite"/>
    </source>
</evidence>
<accession>A0A8H3IU43</accession>
<dbReference type="PANTHER" id="PTHR41807">
    <property type="entry name" value="GLUTATHIONE TRANSFERASE 3"/>
    <property type="match status" value="1"/>
</dbReference>
<sequence>MSGVTYWLQKQRKGELVDLAKYVNMKEYVRLHSDARSVYLYDEDPKADSLYSYDNLLKTDLEVALEEHLRANSTKYAQDPKLEPYYRRQAVLSPVKRETGSTLITSENENKRPQRARRQTRGAREDTDAPSDSDAQPAASTALATRTPRTSLSFARNIPLPPSPAVLADKIDASTTSLRTTLANFVSDSPVPSLLYSLRSSLSSVTSVELLTLLIEAYGLRSQVMPLRYLTTLPPIPALGISGETPLKIPDLFALLTVAFWGPVGLWLLTSLFLPLTGAWFFNFGSPRGYDPLSFHIVKALTAWIVYAKKGYGGESRIVVEEGIPGGIPGLLVSAGVGALVSFWDVLGKR</sequence>
<gene>
    <name evidence="3" type="ORF">HETSPECPRED_006711</name>
</gene>
<dbReference type="EMBL" id="CAJPDS010000046">
    <property type="protein sequence ID" value="CAF9927950.1"/>
    <property type="molecule type" value="Genomic_DNA"/>
</dbReference>
<feature type="transmembrane region" description="Helical" evidence="2">
    <location>
        <begin position="252"/>
        <end position="282"/>
    </location>
</feature>
<evidence type="ECO:0000256" key="2">
    <source>
        <dbReference type="SAM" id="Phobius"/>
    </source>
</evidence>
<dbReference type="AlphaFoldDB" id="A0A8H3IU43"/>
<dbReference type="InterPro" id="IPR038872">
    <property type="entry name" value="Put_GTT3"/>
</dbReference>
<name>A0A8H3IU43_9LECA</name>
<keyword evidence="2" id="KW-0472">Membrane</keyword>
<organism evidence="3 4">
    <name type="scientific">Heterodermia speciosa</name>
    <dbReference type="NCBI Taxonomy" id="116794"/>
    <lineage>
        <taxon>Eukaryota</taxon>
        <taxon>Fungi</taxon>
        <taxon>Dikarya</taxon>
        <taxon>Ascomycota</taxon>
        <taxon>Pezizomycotina</taxon>
        <taxon>Lecanoromycetes</taxon>
        <taxon>OSLEUM clade</taxon>
        <taxon>Lecanoromycetidae</taxon>
        <taxon>Caliciales</taxon>
        <taxon>Physciaceae</taxon>
        <taxon>Heterodermia</taxon>
    </lineage>
</organism>
<evidence type="ECO:0000313" key="3">
    <source>
        <dbReference type="EMBL" id="CAF9927950.1"/>
    </source>
</evidence>